<evidence type="ECO:0000256" key="4">
    <source>
        <dbReference type="ARBA" id="ARBA00022525"/>
    </source>
</evidence>
<dbReference type="GO" id="GO:0008270">
    <property type="term" value="F:zinc ion binding"/>
    <property type="evidence" value="ECO:0007669"/>
    <property type="project" value="InterPro"/>
</dbReference>
<keyword evidence="5" id="KW-0121">Carboxypeptidase</keyword>
<keyword evidence="11" id="KW-0482">Metalloprotease</keyword>
<accession>A0A8K0CWU4</accession>
<evidence type="ECO:0000256" key="7">
    <source>
        <dbReference type="ARBA" id="ARBA00022723"/>
    </source>
</evidence>
<evidence type="ECO:0000256" key="8">
    <source>
        <dbReference type="ARBA" id="ARBA00022729"/>
    </source>
</evidence>
<feature type="domain" description="Peptidase M14" evidence="16">
    <location>
        <begin position="183"/>
        <end position="475"/>
    </location>
</feature>
<keyword evidence="8" id="KW-0732">Signal</keyword>
<evidence type="ECO:0000256" key="1">
    <source>
        <dbReference type="ARBA" id="ARBA00001947"/>
    </source>
</evidence>
<evidence type="ECO:0000256" key="11">
    <source>
        <dbReference type="ARBA" id="ARBA00023049"/>
    </source>
</evidence>
<evidence type="ECO:0000256" key="5">
    <source>
        <dbReference type="ARBA" id="ARBA00022645"/>
    </source>
</evidence>
<keyword evidence="6" id="KW-0645">Protease</keyword>
<evidence type="ECO:0000256" key="15">
    <source>
        <dbReference type="PROSITE-ProRule" id="PRU01379"/>
    </source>
</evidence>
<evidence type="ECO:0000256" key="6">
    <source>
        <dbReference type="ARBA" id="ARBA00022670"/>
    </source>
</evidence>
<dbReference type="GO" id="GO:0006508">
    <property type="term" value="P:proteolysis"/>
    <property type="evidence" value="ECO:0007669"/>
    <property type="project" value="UniProtKB-KW"/>
</dbReference>
<dbReference type="PANTHER" id="PTHR11705">
    <property type="entry name" value="PROTEASE FAMILY M14 CARBOXYPEPTIDASE A,B"/>
    <property type="match status" value="1"/>
</dbReference>
<dbReference type="EMBL" id="VTPC01008483">
    <property type="protein sequence ID" value="KAF2892787.1"/>
    <property type="molecule type" value="Genomic_DNA"/>
</dbReference>
<organism evidence="17 18">
    <name type="scientific">Ignelater luminosus</name>
    <name type="common">Cucubano</name>
    <name type="synonym">Pyrophorus luminosus</name>
    <dbReference type="NCBI Taxonomy" id="2038154"/>
    <lineage>
        <taxon>Eukaryota</taxon>
        <taxon>Metazoa</taxon>
        <taxon>Ecdysozoa</taxon>
        <taxon>Arthropoda</taxon>
        <taxon>Hexapoda</taxon>
        <taxon>Insecta</taxon>
        <taxon>Pterygota</taxon>
        <taxon>Neoptera</taxon>
        <taxon>Endopterygota</taxon>
        <taxon>Coleoptera</taxon>
        <taxon>Polyphaga</taxon>
        <taxon>Elateriformia</taxon>
        <taxon>Elateroidea</taxon>
        <taxon>Elateridae</taxon>
        <taxon>Agrypninae</taxon>
        <taxon>Pyrophorini</taxon>
        <taxon>Ignelater</taxon>
    </lineage>
</organism>
<comment type="function">
    <text evidence="13">Involved in the digestion of the blood meal.</text>
</comment>
<dbReference type="Pfam" id="PF02244">
    <property type="entry name" value="Propep_M14"/>
    <property type="match status" value="1"/>
</dbReference>
<evidence type="ECO:0000256" key="14">
    <source>
        <dbReference type="ARBA" id="ARBA00069039"/>
    </source>
</evidence>
<evidence type="ECO:0000259" key="16">
    <source>
        <dbReference type="PROSITE" id="PS52035"/>
    </source>
</evidence>
<comment type="similarity">
    <text evidence="3 15">Belongs to the peptidase M14 family.</text>
</comment>
<keyword evidence="9" id="KW-0378">Hydrolase</keyword>
<dbReference type="CDD" id="cd03860">
    <property type="entry name" value="M14_CP_A-B_like"/>
    <property type="match status" value="1"/>
</dbReference>
<dbReference type="SUPFAM" id="SSF53187">
    <property type="entry name" value="Zn-dependent exopeptidases"/>
    <property type="match status" value="1"/>
</dbReference>
<evidence type="ECO:0000313" key="17">
    <source>
        <dbReference type="EMBL" id="KAF2892787.1"/>
    </source>
</evidence>
<evidence type="ECO:0000256" key="3">
    <source>
        <dbReference type="ARBA" id="ARBA00005988"/>
    </source>
</evidence>
<dbReference type="PROSITE" id="PS00132">
    <property type="entry name" value="CARBOXYPEPT_ZN_1"/>
    <property type="match status" value="1"/>
</dbReference>
<reference evidence="17" key="1">
    <citation type="submission" date="2019-08" db="EMBL/GenBank/DDBJ databases">
        <title>The genome of the North American firefly Photinus pyralis.</title>
        <authorList>
            <consortium name="Photinus pyralis genome working group"/>
            <person name="Fallon T.R."/>
            <person name="Sander Lower S.E."/>
            <person name="Weng J.-K."/>
        </authorList>
    </citation>
    <scope>NUCLEOTIDE SEQUENCE</scope>
    <source>
        <strain evidence="17">TRF0915ILg1</strain>
        <tissue evidence="17">Whole body</tissue>
    </source>
</reference>
<comment type="caution">
    <text evidence="17">The sequence shown here is derived from an EMBL/GenBank/DDBJ whole genome shotgun (WGS) entry which is preliminary data.</text>
</comment>
<gene>
    <name evidence="17" type="ORF">ILUMI_13385</name>
</gene>
<proteinExistence type="inferred from homology"/>
<feature type="active site" description="Proton donor/acceptor" evidence="15">
    <location>
        <position position="441"/>
    </location>
</feature>
<dbReference type="PRINTS" id="PR00765">
    <property type="entry name" value="CRBOXYPTASEA"/>
</dbReference>
<dbReference type="InterPro" id="IPR000834">
    <property type="entry name" value="Peptidase_M14"/>
</dbReference>
<dbReference type="InterPro" id="IPR057246">
    <property type="entry name" value="CARBOXYPEPT_ZN_1"/>
</dbReference>
<keyword evidence="7" id="KW-0479">Metal-binding</keyword>
<evidence type="ECO:0000256" key="12">
    <source>
        <dbReference type="ARBA" id="ARBA00023157"/>
    </source>
</evidence>
<dbReference type="PANTHER" id="PTHR11705:SF153">
    <property type="entry name" value="ZINC CARBOXYPEPTIDASE A 1-LIKE PROTEIN"/>
    <property type="match status" value="1"/>
</dbReference>
<protein>
    <recommendedName>
        <fullName evidence="14">Zinc carboxypeptidase A 1</fullName>
    </recommendedName>
</protein>
<dbReference type="Gene3D" id="3.30.70.340">
    <property type="entry name" value="Metallocarboxypeptidase-like"/>
    <property type="match status" value="1"/>
</dbReference>
<evidence type="ECO:0000256" key="9">
    <source>
        <dbReference type="ARBA" id="ARBA00022801"/>
    </source>
</evidence>
<name>A0A8K0CWU4_IGNLU</name>
<dbReference type="SMART" id="SM00631">
    <property type="entry name" value="Zn_pept"/>
    <property type="match status" value="1"/>
</dbReference>
<comment type="subcellular location">
    <subcellularLocation>
        <location evidence="2">Secreted</location>
    </subcellularLocation>
</comment>
<evidence type="ECO:0000256" key="2">
    <source>
        <dbReference type="ARBA" id="ARBA00004613"/>
    </source>
</evidence>
<evidence type="ECO:0000256" key="10">
    <source>
        <dbReference type="ARBA" id="ARBA00022833"/>
    </source>
</evidence>
<keyword evidence="12" id="KW-1015">Disulfide bond</keyword>
<dbReference type="Gene3D" id="3.40.630.10">
    <property type="entry name" value="Zn peptidases"/>
    <property type="match status" value="1"/>
</dbReference>
<dbReference type="GO" id="GO:0005615">
    <property type="term" value="C:extracellular space"/>
    <property type="evidence" value="ECO:0007669"/>
    <property type="project" value="TreeGrafter"/>
</dbReference>
<evidence type="ECO:0000256" key="13">
    <source>
        <dbReference type="ARBA" id="ARBA00057299"/>
    </source>
</evidence>
<dbReference type="Pfam" id="PF00246">
    <property type="entry name" value="Peptidase_M14"/>
    <property type="match status" value="1"/>
</dbReference>
<sequence length="477" mass="55145">MHIESGSLCTKWSKFIQKLKYLGKTEQYRLLIYTLDINHTCTSNLDHPVHYKHNHFNLLQVSFSKMSSFLFFVFITTVFPANTASNRFDNFTVYRVVPRTSKQLEILRRLQENTIDNYNFWTDVGAVGHPVDIMVPPNLKSKFLNFLSTQRFEYKLWINNVQRLLDAEKPQADNRARAVDWSDYYNLETIYHWMDKLNEEYPATVTPIVIGYSYEKREIRGIKVSFGATKKTVFIEGGMHAREWISPAVVTYILNEILSSNDGEVREMAESRDWYFFPVCNPDGYVYTHSKNRFWRKTRKPYGRCYGADPNRNWNFLWMQGGASNDSCTETFAGSSPFSEIEVKNLAEFIGTIANTLETYLSFHSYSQLILTLYGRKGLALPKKLDQQLRIARAAADGISFRYGTIFRVGSIVGLMGVISGTSVDYVKGTYKKVPYVYAIELRDQGRCGFVLPKQQIIPSGREMLDGLVRMFREIGK</sequence>
<dbReference type="FunFam" id="3.30.70.340:FF:000002">
    <property type="entry name" value="Carboxypeptidase A"/>
    <property type="match status" value="1"/>
</dbReference>
<evidence type="ECO:0000313" key="18">
    <source>
        <dbReference type="Proteomes" id="UP000801492"/>
    </source>
</evidence>
<dbReference type="InterPro" id="IPR036990">
    <property type="entry name" value="M14A-like_propep"/>
</dbReference>
<keyword evidence="4" id="KW-0964">Secreted</keyword>
<keyword evidence="18" id="KW-1185">Reference proteome</keyword>
<keyword evidence="10" id="KW-0862">Zinc</keyword>
<dbReference type="Proteomes" id="UP000801492">
    <property type="component" value="Unassembled WGS sequence"/>
</dbReference>
<dbReference type="PROSITE" id="PS52035">
    <property type="entry name" value="PEPTIDASE_M14"/>
    <property type="match status" value="1"/>
</dbReference>
<dbReference type="AlphaFoldDB" id="A0A8K0CWU4"/>
<dbReference type="OrthoDB" id="3626597at2759"/>
<dbReference type="FunFam" id="3.40.630.10:FF:000040">
    <property type="entry name" value="zinc carboxypeptidase"/>
    <property type="match status" value="1"/>
</dbReference>
<dbReference type="GO" id="GO:0004181">
    <property type="term" value="F:metallocarboxypeptidase activity"/>
    <property type="evidence" value="ECO:0007669"/>
    <property type="project" value="InterPro"/>
</dbReference>
<dbReference type="SUPFAM" id="SSF54897">
    <property type="entry name" value="Protease propeptides/inhibitors"/>
    <property type="match status" value="1"/>
</dbReference>
<dbReference type="InterPro" id="IPR003146">
    <property type="entry name" value="M14A_act_pep"/>
</dbReference>
<comment type="cofactor">
    <cofactor evidence="1">
        <name>Zn(2+)</name>
        <dbReference type="ChEBI" id="CHEBI:29105"/>
    </cofactor>
</comment>